<accession>A0A7W9QGS4</accession>
<proteinExistence type="predicted"/>
<comment type="caution">
    <text evidence="2">The sequence shown here is derived from an EMBL/GenBank/DDBJ whole genome shotgun (WGS) entry which is preliminary data.</text>
</comment>
<dbReference type="EMBL" id="JACHJL010000031">
    <property type="protein sequence ID" value="MBB5940001.1"/>
    <property type="molecule type" value="Genomic_DNA"/>
</dbReference>
<reference evidence="2 3" key="1">
    <citation type="submission" date="2020-08" db="EMBL/GenBank/DDBJ databases">
        <title>Genomic Encyclopedia of Type Strains, Phase III (KMG-III): the genomes of soil and plant-associated and newly described type strains.</title>
        <authorList>
            <person name="Whitman W."/>
        </authorList>
    </citation>
    <scope>NUCLEOTIDE SEQUENCE [LARGE SCALE GENOMIC DNA]</scope>
    <source>
        <strain evidence="2 3">CECT 8305</strain>
    </source>
</reference>
<dbReference type="RefSeq" id="WP_184579783.1">
    <property type="nucleotide sequence ID" value="NZ_JACHJL010000031.1"/>
</dbReference>
<gene>
    <name evidence="2" type="ORF">FHS42_007099</name>
</gene>
<organism evidence="2 3">
    <name type="scientific">Streptomyces zagrosensis</name>
    <dbReference type="NCBI Taxonomy" id="1042984"/>
    <lineage>
        <taxon>Bacteria</taxon>
        <taxon>Bacillati</taxon>
        <taxon>Actinomycetota</taxon>
        <taxon>Actinomycetes</taxon>
        <taxon>Kitasatosporales</taxon>
        <taxon>Streptomycetaceae</taxon>
        <taxon>Streptomyces</taxon>
    </lineage>
</organism>
<feature type="compositionally biased region" description="Polar residues" evidence="1">
    <location>
        <begin position="225"/>
        <end position="234"/>
    </location>
</feature>
<dbReference type="Proteomes" id="UP000588098">
    <property type="component" value="Unassembled WGS sequence"/>
</dbReference>
<feature type="region of interest" description="Disordered" evidence="1">
    <location>
        <begin position="217"/>
        <end position="246"/>
    </location>
</feature>
<evidence type="ECO:0000256" key="1">
    <source>
        <dbReference type="SAM" id="MobiDB-lite"/>
    </source>
</evidence>
<evidence type="ECO:0000313" key="3">
    <source>
        <dbReference type="Proteomes" id="UP000588098"/>
    </source>
</evidence>
<dbReference type="AlphaFoldDB" id="A0A7W9QGS4"/>
<protein>
    <submittedName>
        <fullName evidence="2">Uncharacterized protein</fullName>
    </submittedName>
</protein>
<sequence length="246" mass="26876">MSSTPRQFYWRSLHIPFIAPWTGERARHCTVVLRRGRGGEGIGYADESGVADRRHGVLWVRQPAVRGVGEPLLAGVHALRQRQAMSHMLCQVCGTSALGKADERHLFLMRDVTGKPIGEGERTATPPVCQPCAVESVLACPHLRKGHTAALVRHVRPWGVAGIVYDPRTLTPLPNDVTNGLVEVEYTNPVIRWTLAARDVVTLHDCTTVDLEQLVATGRDGRPDNSATSHTSRQAPHAPVHGSPLL</sequence>
<keyword evidence="3" id="KW-1185">Reference proteome</keyword>
<name>A0A7W9QGS4_9ACTN</name>
<evidence type="ECO:0000313" key="2">
    <source>
        <dbReference type="EMBL" id="MBB5940001.1"/>
    </source>
</evidence>